<comment type="caution">
    <text evidence="1">The sequence shown here is derived from an EMBL/GenBank/DDBJ whole genome shotgun (WGS) entry which is preliminary data.</text>
</comment>
<keyword evidence="2" id="KW-1185">Reference proteome</keyword>
<dbReference type="Proteomes" id="UP001626550">
    <property type="component" value="Unassembled WGS sequence"/>
</dbReference>
<dbReference type="AlphaFoldDB" id="A0ABD2PQ04"/>
<protein>
    <submittedName>
        <fullName evidence="1">Uncharacterized protein</fullName>
    </submittedName>
</protein>
<name>A0ABD2PQ04_9PLAT</name>
<organism evidence="1 2">
    <name type="scientific">Cichlidogyrus casuarinus</name>
    <dbReference type="NCBI Taxonomy" id="1844966"/>
    <lineage>
        <taxon>Eukaryota</taxon>
        <taxon>Metazoa</taxon>
        <taxon>Spiralia</taxon>
        <taxon>Lophotrochozoa</taxon>
        <taxon>Platyhelminthes</taxon>
        <taxon>Monogenea</taxon>
        <taxon>Monopisthocotylea</taxon>
        <taxon>Dactylogyridea</taxon>
        <taxon>Ancyrocephalidae</taxon>
        <taxon>Cichlidogyrus</taxon>
    </lineage>
</organism>
<accession>A0ABD2PQ04</accession>
<evidence type="ECO:0000313" key="2">
    <source>
        <dbReference type="Proteomes" id="UP001626550"/>
    </source>
</evidence>
<gene>
    <name evidence="1" type="ORF">Ciccas_012045</name>
</gene>
<proteinExistence type="predicted"/>
<sequence length="72" mass="7982">MPSDNDRQSKAFDMIDLEVVASPEITKFLKYYLHNNHSSEDANVCSDVPQGNCLGPLFVQSNYLAVSKSSNT</sequence>
<evidence type="ECO:0000313" key="1">
    <source>
        <dbReference type="EMBL" id="KAL3309409.1"/>
    </source>
</evidence>
<dbReference type="EMBL" id="JBJKFK010003950">
    <property type="protein sequence ID" value="KAL3309409.1"/>
    <property type="molecule type" value="Genomic_DNA"/>
</dbReference>
<reference evidence="1 2" key="1">
    <citation type="submission" date="2024-11" db="EMBL/GenBank/DDBJ databases">
        <title>Adaptive evolution of stress response genes in parasites aligns with host niche diversity.</title>
        <authorList>
            <person name="Hahn C."/>
            <person name="Resl P."/>
        </authorList>
    </citation>
    <scope>NUCLEOTIDE SEQUENCE [LARGE SCALE GENOMIC DNA]</scope>
    <source>
        <strain evidence="1">EGGRZ-B1_66</strain>
        <tissue evidence="1">Body</tissue>
    </source>
</reference>